<dbReference type="EMBL" id="GGEC01057225">
    <property type="protein sequence ID" value="MBX37709.1"/>
    <property type="molecule type" value="Transcribed_RNA"/>
</dbReference>
<name>A0A2P2N5F7_RHIMU</name>
<evidence type="ECO:0000313" key="1">
    <source>
        <dbReference type="EMBL" id="MBX37709.1"/>
    </source>
</evidence>
<reference evidence="1" key="1">
    <citation type="submission" date="2018-02" db="EMBL/GenBank/DDBJ databases">
        <title>Rhizophora mucronata_Transcriptome.</title>
        <authorList>
            <person name="Meera S.P."/>
            <person name="Sreeshan A."/>
            <person name="Augustine A."/>
        </authorList>
    </citation>
    <scope>NUCLEOTIDE SEQUENCE</scope>
    <source>
        <tissue evidence="1">Leaf</tissue>
    </source>
</reference>
<protein>
    <submittedName>
        <fullName evidence="1">Uncharacterized protein</fullName>
    </submittedName>
</protein>
<proteinExistence type="predicted"/>
<accession>A0A2P2N5F7</accession>
<sequence>MSGLYTHGISVKIATAHEHIKQCIKSC</sequence>
<organism evidence="1">
    <name type="scientific">Rhizophora mucronata</name>
    <name type="common">Asiatic mangrove</name>
    <dbReference type="NCBI Taxonomy" id="61149"/>
    <lineage>
        <taxon>Eukaryota</taxon>
        <taxon>Viridiplantae</taxon>
        <taxon>Streptophyta</taxon>
        <taxon>Embryophyta</taxon>
        <taxon>Tracheophyta</taxon>
        <taxon>Spermatophyta</taxon>
        <taxon>Magnoliopsida</taxon>
        <taxon>eudicotyledons</taxon>
        <taxon>Gunneridae</taxon>
        <taxon>Pentapetalae</taxon>
        <taxon>rosids</taxon>
        <taxon>fabids</taxon>
        <taxon>Malpighiales</taxon>
        <taxon>Rhizophoraceae</taxon>
        <taxon>Rhizophora</taxon>
    </lineage>
</organism>
<dbReference type="AlphaFoldDB" id="A0A2P2N5F7"/>